<dbReference type="EMBL" id="JAIQUM010000030">
    <property type="protein sequence ID" value="MBZ5751330.1"/>
    <property type="molecule type" value="Genomic_DNA"/>
</dbReference>
<proteinExistence type="inferred from homology"/>
<evidence type="ECO:0000256" key="3">
    <source>
        <dbReference type="PIRNR" id="PIRNR001365"/>
    </source>
</evidence>
<protein>
    <submittedName>
        <fullName evidence="4">Dihydrodipicolinate synthase family protein</fullName>
    </submittedName>
</protein>
<dbReference type="InterPro" id="IPR002220">
    <property type="entry name" value="DapA-like"/>
</dbReference>
<dbReference type="Pfam" id="PF00701">
    <property type="entry name" value="DHDPS"/>
    <property type="match status" value="1"/>
</dbReference>
<dbReference type="PRINTS" id="PR00146">
    <property type="entry name" value="DHPICSNTHASE"/>
</dbReference>
<evidence type="ECO:0000256" key="2">
    <source>
        <dbReference type="ARBA" id="ARBA00023239"/>
    </source>
</evidence>
<keyword evidence="5" id="KW-1185">Reference proteome</keyword>
<keyword evidence="2 3" id="KW-0456">Lyase</keyword>
<comment type="caution">
    <text evidence="4">The sequence shown here is derived from an EMBL/GenBank/DDBJ whole genome shotgun (WGS) entry which is preliminary data.</text>
</comment>
<dbReference type="InterPro" id="IPR013785">
    <property type="entry name" value="Aldolase_TIM"/>
</dbReference>
<comment type="similarity">
    <text evidence="1 3">Belongs to the DapA family.</text>
</comment>
<dbReference type="Gene3D" id="3.20.20.70">
    <property type="entry name" value="Aldolase class I"/>
    <property type="match status" value="1"/>
</dbReference>
<dbReference type="SUPFAM" id="SSF51569">
    <property type="entry name" value="Aldolase"/>
    <property type="match status" value="1"/>
</dbReference>
<accession>A0ABS7UTN5</accession>
<dbReference type="PANTHER" id="PTHR12128">
    <property type="entry name" value="DIHYDRODIPICOLINATE SYNTHASE"/>
    <property type="match status" value="1"/>
</dbReference>
<reference evidence="4" key="1">
    <citation type="submission" date="2024-05" db="EMBL/GenBank/DDBJ databases">
        <title>Metabacillus sp. nov., isolated from the rhizosphere soil of tomato plants.</title>
        <authorList>
            <person name="Ma R."/>
        </authorList>
    </citation>
    <scope>NUCLEOTIDE SEQUENCE</scope>
    <source>
        <strain evidence="4">DBTR6</strain>
    </source>
</reference>
<dbReference type="RefSeq" id="WP_224139594.1">
    <property type="nucleotide sequence ID" value="NZ_JAIQUM010000030.1"/>
</dbReference>
<name>A0ABS7UTN5_9BACI</name>
<evidence type="ECO:0000313" key="5">
    <source>
        <dbReference type="Proteomes" id="UP001165287"/>
    </source>
</evidence>
<evidence type="ECO:0000256" key="1">
    <source>
        <dbReference type="ARBA" id="ARBA00007592"/>
    </source>
</evidence>
<dbReference type="SMART" id="SM01130">
    <property type="entry name" value="DHDPS"/>
    <property type="match status" value="1"/>
</dbReference>
<dbReference type="Proteomes" id="UP001165287">
    <property type="component" value="Unassembled WGS sequence"/>
</dbReference>
<dbReference type="PIRSF" id="PIRSF001365">
    <property type="entry name" value="DHDPS"/>
    <property type="match status" value="1"/>
</dbReference>
<dbReference type="CDD" id="cd00408">
    <property type="entry name" value="DHDPS-like"/>
    <property type="match status" value="1"/>
</dbReference>
<organism evidence="4 5">
    <name type="scientific">Metabacillus rhizolycopersici</name>
    <dbReference type="NCBI Taxonomy" id="2875709"/>
    <lineage>
        <taxon>Bacteria</taxon>
        <taxon>Bacillati</taxon>
        <taxon>Bacillota</taxon>
        <taxon>Bacilli</taxon>
        <taxon>Bacillales</taxon>
        <taxon>Bacillaceae</taxon>
        <taxon>Metabacillus</taxon>
    </lineage>
</organism>
<dbReference type="PANTHER" id="PTHR12128:SF66">
    <property type="entry name" value="4-HYDROXY-2-OXOGLUTARATE ALDOLASE, MITOCHONDRIAL"/>
    <property type="match status" value="1"/>
</dbReference>
<gene>
    <name evidence="4" type="ORF">K9V48_14010</name>
</gene>
<sequence length="266" mass="29969">MKNLNVAIPTPFHEDESLFLEGFKPIVEHLKNNGIDSILICGTTGEQHSLSINERLQIIDYFNQQSFQSIELMFSVSATRTSDAIKLIQALEMSVIDVIIISFPPYIQPRQQQAVYYVDELLKHTSKQVVLYNNPSRTGFDLGQAALQDLVTRHTNIIGLKEGGDVSRHRHTNFPEDFILFAAGDVDFPEMINNGCSGLSSMVGNVYPKEIKQAFNDLLEHKSIDLNKFNNLIKEVTHNQTIVNIKNHYNSIGLKVGTCRSPIIQI</sequence>
<evidence type="ECO:0000313" key="4">
    <source>
        <dbReference type="EMBL" id="MBZ5751330.1"/>
    </source>
</evidence>